<dbReference type="InterPro" id="IPR057193">
    <property type="entry name" value="DUF7871"/>
</dbReference>
<dbReference type="PANTHER" id="PTHR40620:SF1">
    <property type="entry name" value="RESISTANCE PROTEIN CRD2, PUTATIVE (AFU_ORTHOLOGUE AFUA_4G04318)-RELATED"/>
    <property type="match status" value="1"/>
</dbReference>
<keyword evidence="3" id="KW-1185">Reference proteome</keyword>
<accession>A0A1R3R9Z0</accession>
<dbReference type="Pfam" id="PF25277">
    <property type="entry name" value="DUF7871"/>
    <property type="match status" value="1"/>
</dbReference>
<protein>
    <recommendedName>
        <fullName evidence="1">DUF7871 domain-containing protein</fullName>
    </recommendedName>
</protein>
<reference evidence="3" key="1">
    <citation type="journal article" date="2017" name="Genome Biol.">
        <title>Comparative genomics reveals high biological diversity and specific adaptations in the industrially and medically important fungal genus Aspergillus.</title>
        <authorList>
            <person name="de Vries R.P."/>
            <person name="Riley R."/>
            <person name="Wiebenga A."/>
            <person name="Aguilar-Osorio G."/>
            <person name="Amillis S."/>
            <person name="Uchima C.A."/>
            <person name="Anderluh G."/>
            <person name="Asadollahi M."/>
            <person name="Askin M."/>
            <person name="Barry K."/>
            <person name="Battaglia E."/>
            <person name="Bayram O."/>
            <person name="Benocci T."/>
            <person name="Braus-Stromeyer S.A."/>
            <person name="Caldana C."/>
            <person name="Canovas D."/>
            <person name="Cerqueira G.C."/>
            <person name="Chen F."/>
            <person name="Chen W."/>
            <person name="Choi C."/>
            <person name="Clum A."/>
            <person name="Dos Santos R.A."/>
            <person name="Damasio A.R."/>
            <person name="Diallinas G."/>
            <person name="Emri T."/>
            <person name="Fekete E."/>
            <person name="Flipphi M."/>
            <person name="Freyberg S."/>
            <person name="Gallo A."/>
            <person name="Gournas C."/>
            <person name="Habgood R."/>
            <person name="Hainaut M."/>
            <person name="Harispe M.L."/>
            <person name="Henrissat B."/>
            <person name="Hilden K.S."/>
            <person name="Hope R."/>
            <person name="Hossain A."/>
            <person name="Karabika E."/>
            <person name="Karaffa L."/>
            <person name="Karanyi Z."/>
            <person name="Krasevec N."/>
            <person name="Kuo A."/>
            <person name="Kusch H."/>
            <person name="LaButti K."/>
            <person name="Lagendijk E.L."/>
            <person name="Lapidus A."/>
            <person name="Levasseur A."/>
            <person name="Lindquist E."/>
            <person name="Lipzen A."/>
            <person name="Logrieco A.F."/>
            <person name="MacCabe A."/>
            <person name="Maekelae M.R."/>
            <person name="Malavazi I."/>
            <person name="Melin P."/>
            <person name="Meyer V."/>
            <person name="Mielnichuk N."/>
            <person name="Miskei M."/>
            <person name="Molnar A.P."/>
            <person name="Mule G."/>
            <person name="Ngan C.Y."/>
            <person name="Orejas M."/>
            <person name="Orosz E."/>
            <person name="Ouedraogo J.P."/>
            <person name="Overkamp K.M."/>
            <person name="Park H.-S."/>
            <person name="Perrone G."/>
            <person name="Piumi F."/>
            <person name="Punt P.J."/>
            <person name="Ram A.F."/>
            <person name="Ramon A."/>
            <person name="Rauscher S."/>
            <person name="Record E."/>
            <person name="Riano-Pachon D.M."/>
            <person name="Robert V."/>
            <person name="Roehrig J."/>
            <person name="Ruller R."/>
            <person name="Salamov A."/>
            <person name="Salih N.S."/>
            <person name="Samson R.A."/>
            <person name="Sandor E."/>
            <person name="Sanguinetti M."/>
            <person name="Schuetze T."/>
            <person name="Sepcic K."/>
            <person name="Shelest E."/>
            <person name="Sherlock G."/>
            <person name="Sophianopoulou V."/>
            <person name="Squina F.M."/>
            <person name="Sun H."/>
            <person name="Susca A."/>
            <person name="Todd R.B."/>
            <person name="Tsang A."/>
            <person name="Unkles S.E."/>
            <person name="van de Wiele N."/>
            <person name="van Rossen-Uffink D."/>
            <person name="Oliveira J.V."/>
            <person name="Vesth T.C."/>
            <person name="Visser J."/>
            <person name="Yu J.-H."/>
            <person name="Zhou M."/>
            <person name="Andersen M.R."/>
            <person name="Archer D.B."/>
            <person name="Baker S.E."/>
            <person name="Benoit I."/>
            <person name="Brakhage A.A."/>
            <person name="Braus G.H."/>
            <person name="Fischer R."/>
            <person name="Frisvad J.C."/>
            <person name="Goldman G.H."/>
            <person name="Houbraken J."/>
            <person name="Oakley B."/>
            <person name="Pocsi I."/>
            <person name="Scazzocchio C."/>
            <person name="Seiboth B."/>
            <person name="vanKuyk P.A."/>
            <person name="Wortman J."/>
            <person name="Dyer P.S."/>
            <person name="Grigoriev I.V."/>
        </authorList>
    </citation>
    <scope>NUCLEOTIDE SEQUENCE [LARGE SCALE GENOMIC DNA]</scope>
    <source>
        <strain evidence="3">ITEM 5010</strain>
    </source>
</reference>
<evidence type="ECO:0000259" key="1">
    <source>
        <dbReference type="Pfam" id="PF25277"/>
    </source>
</evidence>
<dbReference type="AlphaFoldDB" id="A0A1R3R9Z0"/>
<gene>
    <name evidence="2" type="ORF">ASPCADRAFT_211125</name>
</gene>
<evidence type="ECO:0000313" key="3">
    <source>
        <dbReference type="Proteomes" id="UP000188318"/>
    </source>
</evidence>
<name>A0A1R3R9Z0_ASPC5</name>
<proteinExistence type="predicted"/>
<dbReference type="Proteomes" id="UP000188318">
    <property type="component" value="Unassembled WGS sequence"/>
</dbReference>
<dbReference type="OrthoDB" id="4140664at2759"/>
<dbReference type="PANTHER" id="PTHR40620">
    <property type="entry name" value="RESISTANCE PROTEIN CRD2, PUTATIVE (AFU_ORTHOLOGUE AFUA_4G04318)-RELATED"/>
    <property type="match status" value="1"/>
</dbReference>
<dbReference type="VEuPathDB" id="FungiDB:ASPCADRAFT_211125"/>
<dbReference type="OMA" id="CTCEKAT"/>
<organism evidence="2 3">
    <name type="scientific">Aspergillus carbonarius (strain ITEM 5010)</name>
    <dbReference type="NCBI Taxonomy" id="602072"/>
    <lineage>
        <taxon>Eukaryota</taxon>
        <taxon>Fungi</taxon>
        <taxon>Dikarya</taxon>
        <taxon>Ascomycota</taxon>
        <taxon>Pezizomycotina</taxon>
        <taxon>Eurotiomycetes</taxon>
        <taxon>Eurotiomycetidae</taxon>
        <taxon>Eurotiales</taxon>
        <taxon>Aspergillaceae</taxon>
        <taxon>Aspergillus</taxon>
        <taxon>Aspergillus subgen. Circumdati</taxon>
    </lineage>
</organism>
<dbReference type="EMBL" id="KV907511">
    <property type="protein sequence ID" value="OOF91295.1"/>
    <property type="molecule type" value="Genomic_DNA"/>
</dbReference>
<feature type="domain" description="DUF7871" evidence="1">
    <location>
        <begin position="5"/>
        <end position="110"/>
    </location>
</feature>
<sequence length="111" mass="11499">MVHPSSTCCKTSGDGNCVCAAQAKCSCGKENALHCTCNKASTENTVAGARCSCRARPAGECTCERAASENHPVRGETCPCGKRSSSSCTCEKGRAVDEAVGQLETDFTTRA</sequence>
<evidence type="ECO:0000313" key="2">
    <source>
        <dbReference type="EMBL" id="OOF91295.1"/>
    </source>
</evidence>